<dbReference type="SMART" id="SM00354">
    <property type="entry name" value="HTH_LACI"/>
    <property type="match status" value="1"/>
</dbReference>
<sequence>MPERKSKSARVTLVDVARKSGFSPSTVSIVLSEAPLSRYVAAQTKERIRKTAQSLGYRPDVFARSLRSRHSHTVGVLVFDISDPYCVLILQGIEKTLLPTPYLPILMDAHHDQKQFEGYLDLLMERRVEGLIVVANWLFDEGGLLVGLKEKKMPIVVVGRDVTEKQIGSVTVDNEAGGYEAMKHLYELGHRKIAVIRGPAKLNDSQLRWNGMQRFAAEQGLQFDPRRVRQLSDALDPVSGFEGGVQLTEELIRSRLKFTALVAFDDLTALGAVRGLARMGRTAPQDCSIIGFDDVPLAALTTPGLTTIRQPMDEMGSLATQRVLDVLQEVGEAREVTPDLQLLPPSLVLRDSTSSPS</sequence>
<dbReference type="SUPFAM" id="SSF47413">
    <property type="entry name" value="lambda repressor-like DNA-binding domains"/>
    <property type="match status" value="1"/>
</dbReference>
<comment type="caution">
    <text evidence="5">The sequence shown here is derived from an EMBL/GenBank/DDBJ whole genome shotgun (WGS) entry which is preliminary data.</text>
</comment>
<gene>
    <name evidence="5" type="ORF">HDF15_004729</name>
</gene>
<dbReference type="Proteomes" id="UP000584867">
    <property type="component" value="Unassembled WGS sequence"/>
</dbReference>
<keyword evidence="3" id="KW-0804">Transcription</keyword>
<evidence type="ECO:0000256" key="3">
    <source>
        <dbReference type="ARBA" id="ARBA00023163"/>
    </source>
</evidence>
<evidence type="ECO:0000259" key="4">
    <source>
        <dbReference type="PROSITE" id="PS50932"/>
    </source>
</evidence>
<dbReference type="InterPro" id="IPR028082">
    <property type="entry name" value="Peripla_BP_I"/>
</dbReference>
<keyword evidence="1" id="KW-0805">Transcription regulation</keyword>
<keyword evidence="2" id="KW-0238">DNA-binding</keyword>
<evidence type="ECO:0000313" key="5">
    <source>
        <dbReference type="EMBL" id="MBB5066352.1"/>
    </source>
</evidence>
<dbReference type="InterPro" id="IPR010982">
    <property type="entry name" value="Lambda_DNA-bd_dom_sf"/>
</dbReference>
<dbReference type="SUPFAM" id="SSF53822">
    <property type="entry name" value="Periplasmic binding protein-like I"/>
    <property type="match status" value="1"/>
</dbReference>
<proteinExistence type="predicted"/>
<dbReference type="Pfam" id="PF13377">
    <property type="entry name" value="Peripla_BP_3"/>
    <property type="match status" value="1"/>
</dbReference>
<dbReference type="Gene3D" id="3.40.50.2300">
    <property type="match status" value="2"/>
</dbReference>
<organism evidence="5 6">
    <name type="scientific">Granulicella mallensis</name>
    <dbReference type="NCBI Taxonomy" id="940614"/>
    <lineage>
        <taxon>Bacteria</taxon>
        <taxon>Pseudomonadati</taxon>
        <taxon>Acidobacteriota</taxon>
        <taxon>Terriglobia</taxon>
        <taxon>Terriglobales</taxon>
        <taxon>Acidobacteriaceae</taxon>
        <taxon>Granulicella</taxon>
    </lineage>
</organism>
<accession>A0A7W7ZUE6</accession>
<dbReference type="EMBL" id="JACHIO010000026">
    <property type="protein sequence ID" value="MBB5066352.1"/>
    <property type="molecule type" value="Genomic_DNA"/>
</dbReference>
<dbReference type="RefSeq" id="WP_184259803.1">
    <property type="nucleotide sequence ID" value="NZ_JACHIO010000026.1"/>
</dbReference>
<evidence type="ECO:0000256" key="1">
    <source>
        <dbReference type="ARBA" id="ARBA00023015"/>
    </source>
</evidence>
<evidence type="ECO:0000313" key="6">
    <source>
        <dbReference type="Proteomes" id="UP000584867"/>
    </source>
</evidence>
<dbReference type="AlphaFoldDB" id="A0A7W7ZUE6"/>
<dbReference type="CDD" id="cd01392">
    <property type="entry name" value="HTH_LacI"/>
    <property type="match status" value="1"/>
</dbReference>
<dbReference type="CDD" id="cd06267">
    <property type="entry name" value="PBP1_LacI_sugar_binding-like"/>
    <property type="match status" value="1"/>
</dbReference>
<evidence type="ECO:0000256" key="2">
    <source>
        <dbReference type="ARBA" id="ARBA00023125"/>
    </source>
</evidence>
<dbReference type="Gene3D" id="1.10.260.40">
    <property type="entry name" value="lambda repressor-like DNA-binding domains"/>
    <property type="match status" value="1"/>
</dbReference>
<dbReference type="PROSITE" id="PS50932">
    <property type="entry name" value="HTH_LACI_2"/>
    <property type="match status" value="1"/>
</dbReference>
<dbReference type="GO" id="GO:0003700">
    <property type="term" value="F:DNA-binding transcription factor activity"/>
    <property type="evidence" value="ECO:0007669"/>
    <property type="project" value="TreeGrafter"/>
</dbReference>
<dbReference type="PANTHER" id="PTHR30146">
    <property type="entry name" value="LACI-RELATED TRANSCRIPTIONAL REPRESSOR"/>
    <property type="match status" value="1"/>
</dbReference>
<dbReference type="Pfam" id="PF00356">
    <property type="entry name" value="LacI"/>
    <property type="match status" value="1"/>
</dbReference>
<name>A0A7W7ZUE6_9BACT</name>
<protein>
    <submittedName>
        <fullName evidence="5">LacI family transcriptional regulator</fullName>
    </submittedName>
</protein>
<dbReference type="InterPro" id="IPR000843">
    <property type="entry name" value="HTH_LacI"/>
</dbReference>
<dbReference type="PANTHER" id="PTHR30146:SF109">
    <property type="entry name" value="HTH-TYPE TRANSCRIPTIONAL REGULATOR GALS"/>
    <property type="match status" value="1"/>
</dbReference>
<dbReference type="GO" id="GO:0000976">
    <property type="term" value="F:transcription cis-regulatory region binding"/>
    <property type="evidence" value="ECO:0007669"/>
    <property type="project" value="TreeGrafter"/>
</dbReference>
<feature type="domain" description="HTH lacI-type" evidence="4">
    <location>
        <begin position="11"/>
        <end position="68"/>
    </location>
</feature>
<reference evidence="5 6" key="1">
    <citation type="submission" date="2020-08" db="EMBL/GenBank/DDBJ databases">
        <title>Genomic Encyclopedia of Type Strains, Phase IV (KMG-V): Genome sequencing to study the core and pangenomes of soil and plant-associated prokaryotes.</title>
        <authorList>
            <person name="Whitman W."/>
        </authorList>
    </citation>
    <scope>NUCLEOTIDE SEQUENCE [LARGE SCALE GENOMIC DNA]</scope>
    <source>
        <strain evidence="5 6">X5P3</strain>
    </source>
</reference>
<dbReference type="InterPro" id="IPR046335">
    <property type="entry name" value="LacI/GalR-like_sensor"/>
</dbReference>